<dbReference type="InterPro" id="IPR005538">
    <property type="entry name" value="LrgA/CidA"/>
</dbReference>
<gene>
    <name evidence="7" type="ORF">ACFQ4B_30915</name>
</gene>
<dbReference type="PANTHER" id="PTHR33931">
    <property type="entry name" value="HOLIN-LIKE PROTEIN CIDA-RELATED"/>
    <property type="match status" value="1"/>
</dbReference>
<dbReference type="RefSeq" id="WP_345590928.1">
    <property type="nucleotide sequence ID" value="NZ_BAABJG010000026.1"/>
</dbReference>
<name>A0ABW3UVM9_9BACL</name>
<accession>A0ABW3UVM9</accession>
<organism evidence="7 8">
    <name type="scientific">Paenibacillus vulneris</name>
    <dbReference type="NCBI Taxonomy" id="1133364"/>
    <lineage>
        <taxon>Bacteria</taxon>
        <taxon>Bacillati</taxon>
        <taxon>Bacillota</taxon>
        <taxon>Bacilli</taxon>
        <taxon>Bacillales</taxon>
        <taxon>Paenibacillaceae</taxon>
        <taxon>Paenibacillus</taxon>
    </lineage>
</organism>
<reference evidence="8" key="1">
    <citation type="journal article" date="2019" name="Int. J. Syst. Evol. Microbiol.">
        <title>The Global Catalogue of Microorganisms (GCM) 10K type strain sequencing project: providing services to taxonomists for standard genome sequencing and annotation.</title>
        <authorList>
            <consortium name="The Broad Institute Genomics Platform"/>
            <consortium name="The Broad Institute Genome Sequencing Center for Infectious Disease"/>
            <person name="Wu L."/>
            <person name="Ma J."/>
        </authorList>
    </citation>
    <scope>NUCLEOTIDE SEQUENCE [LARGE SCALE GENOMIC DNA]</scope>
    <source>
        <strain evidence="8">CCUG 53270</strain>
    </source>
</reference>
<feature type="transmembrane region" description="Helical" evidence="6">
    <location>
        <begin position="60"/>
        <end position="79"/>
    </location>
</feature>
<evidence type="ECO:0000256" key="4">
    <source>
        <dbReference type="ARBA" id="ARBA00022989"/>
    </source>
</evidence>
<keyword evidence="3 6" id="KW-0812">Transmembrane</keyword>
<evidence type="ECO:0000313" key="7">
    <source>
        <dbReference type="EMBL" id="MFD1224527.1"/>
    </source>
</evidence>
<evidence type="ECO:0000256" key="1">
    <source>
        <dbReference type="ARBA" id="ARBA00004651"/>
    </source>
</evidence>
<comment type="caution">
    <text evidence="7">The sequence shown here is derived from an EMBL/GenBank/DDBJ whole genome shotgun (WGS) entry which is preliminary data.</text>
</comment>
<evidence type="ECO:0000256" key="6">
    <source>
        <dbReference type="SAM" id="Phobius"/>
    </source>
</evidence>
<keyword evidence="5 6" id="KW-0472">Membrane</keyword>
<comment type="subcellular location">
    <subcellularLocation>
        <location evidence="1">Cell membrane</location>
        <topology evidence="1">Multi-pass membrane protein</topology>
    </subcellularLocation>
</comment>
<feature type="transmembrane region" description="Helical" evidence="6">
    <location>
        <begin position="29"/>
        <end position="48"/>
    </location>
</feature>
<dbReference type="Proteomes" id="UP001597180">
    <property type="component" value="Unassembled WGS sequence"/>
</dbReference>
<evidence type="ECO:0000256" key="5">
    <source>
        <dbReference type="ARBA" id="ARBA00023136"/>
    </source>
</evidence>
<evidence type="ECO:0000256" key="3">
    <source>
        <dbReference type="ARBA" id="ARBA00022692"/>
    </source>
</evidence>
<evidence type="ECO:0000256" key="2">
    <source>
        <dbReference type="ARBA" id="ARBA00022475"/>
    </source>
</evidence>
<dbReference type="Pfam" id="PF03788">
    <property type="entry name" value="LrgA"/>
    <property type="match status" value="1"/>
</dbReference>
<feature type="transmembrane region" description="Helical" evidence="6">
    <location>
        <begin position="85"/>
        <end position="104"/>
    </location>
</feature>
<sequence>MLGITILVGFYFLGYVLHGAAHIPLPANVIGLILFTLCLFLKVVKLEWVEDAGQFLIKHMLLFFVPFVVGTMVFFQYIGIYAVQLLVSLFASTAGVLLITGWTVKWMNRKGEKQHESR</sequence>
<dbReference type="EMBL" id="JBHTLU010000046">
    <property type="protein sequence ID" value="MFD1224527.1"/>
    <property type="molecule type" value="Genomic_DNA"/>
</dbReference>
<proteinExistence type="predicted"/>
<dbReference type="PANTHER" id="PTHR33931:SF2">
    <property type="entry name" value="HOLIN-LIKE PROTEIN CIDA"/>
    <property type="match status" value="1"/>
</dbReference>
<keyword evidence="4 6" id="KW-1133">Transmembrane helix</keyword>
<keyword evidence="8" id="KW-1185">Reference proteome</keyword>
<evidence type="ECO:0000313" key="8">
    <source>
        <dbReference type="Proteomes" id="UP001597180"/>
    </source>
</evidence>
<keyword evidence="2" id="KW-1003">Cell membrane</keyword>
<protein>
    <submittedName>
        <fullName evidence="7">CidA/LrgA family protein</fullName>
    </submittedName>
</protein>